<sequence length="115" mass="13535">MSSLTHVNTMWWLEVPTIPSCLQRMLESEICQQKVQRFSPLMCREEYMWFAKPCTIKRLLKGSYSRWKFRSPRIMMWECLCSCSRVSSSSIWKSSAVCPCLRGQYMTQEESSAVT</sequence>
<evidence type="ECO:0000313" key="1">
    <source>
        <dbReference type="EMBL" id="MPC82935.1"/>
    </source>
</evidence>
<gene>
    <name evidence="1" type="ORF">E2C01_077624</name>
</gene>
<proteinExistence type="predicted"/>
<organism evidence="1 2">
    <name type="scientific">Portunus trituberculatus</name>
    <name type="common">Swimming crab</name>
    <name type="synonym">Neptunus trituberculatus</name>
    <dbReference type="NCBI Taxonomy" id="210409"/>
    <lineage>
        <taxon>Eukaryota</taxon>
        <taxon>Metazoa</taxon>
        <taxon>Ecdysozoa</taxon>
        <taxon>Arthropoda</taxon>
        <taxon>Crustacea</taxon>
        <taxon>Multicrustacea</taxon>
        <taxon>Malacostraca</taxon>
        <taxon>Eumalacostraca</taxon>
        <taxon>Eucarida</taxon>
        <taxon>Decapoda</taxon>
        <taxon>Pleocyemata</taxon>
        <taxon>Brachyura</taxon>
        <taxon>Eubrachyura</taxon>
        <taxon>Portunoidea</taxon>
        <taxon>Portunidae</taxon>
        <taxon>Portuninae</taxon>
        <taxon>Portunus</taxon>
    </lineage>
</organism>
<protein>
    <submittedName>
        <fullName evidence="1">Uncharacterized protein</fullName>
    </submittedName>
</protein>
<keyword evidence="2" id="KW-1185">Reference proteome</keyword>
<accession>A0A5B7IKS1</accession>
<reference evidence="1 2" key="1">
    <citation type="submission" date="2019-05" db="EMBL/GenBank/DDBJ databases">
        <title>Another draft genome of Portunus trituberculatus and its Hox gene families provides insights of decapod evolution.</title>
        <authorList>
            <person name="Jeong J.-H."/>
            <person name="Song I."/>
            <person name="Kim S."/>
            <person name="Choi T."/>
            <person name="Kim D."/>
            <person name="Ryu S."/>
            <person name="Kim W."/>
        </authorList>
    </citation>
    <scope>NUCLEOTIDE SEQUENCE [LARGE SCALE GENOMIC DNA]</scope>
    <source>
        <tissue evidence="1">Muscle</tissue>
    </source>
</reference>
<dbReference type="AlphaFoldDB" id="A0A5B7IKS1"/>
<comment type="caution">
    <text evidence="1">The sequence shown here is derived from an EMBL/GenBank/DDBJ whole genome shotgun (WGS) entry which is preliminary data.</text>
</comment>
<evidence type="ECO:0000313" key="2">
    <source>
        <dbReference type="Proteomes" id="UP000324222"/>
    </source>
</evidence>
<dbReference type="EMBL" id="VSRR010061109">
    <property type="protein sequence ID" value="MPC82935.1"/>
    <property type="molecule type" value="Genomic_DNA"/>
</dbReference>
<name>A0A5B7IKS1_PORTR</name>
<dbReference type="Proteomes" id="UP000324222">
    <property type="component" value="Unassembled WGS sequence"/>
</dbReference>